<evidence type="ECO:0000313" key="1">
    <source>
        <dbReference type="EMBL" id="MBW0127907.1"/>
    </source>
</evidence>
<keyword evidence="2" id="KW-1185">Reference proteome</keyword>
<dbReference type="RefSeq" id="WP_218592231.1">
    <property type="nucleotide sequence ID" value="NZ_JADQDE010000076.1"/>
</dbReference>
<name>A0ABS6U6P4_9PSEU</name>
<dbReference type="Proteomes" id="UP000694300">
    <property type="component" value="Unassembled WGS sequence"/>
</dbReference>
<proteinExistence type="predicted"/>
<gene>
    <name evidence="1" type="ORF">I4I82_09420</name>
</gene>
<comment type="caution">
    <text evidence="1">The sequence shown here is derived from an EMBL/GenBank/DDBJ whole genome shotgun (WGS) entry which is preliminary data.</text>
</comment>
<dbReference type="EMBL" id="JADQDF010000001">
    <property type="protein sequence ID" value="MBW0127907.1"/>
    <property type="molecule type" value="Genomic_DNA"/>
</dbReference>
<sequence>MEAVERFADVVDGFADDPGVEPPRPGARGFGARALRAGGAIFAMLDVYGRFVVKLDPARVGELLDAGAGARFDNGHGRAMRAWVVLGPEQDWAEFAREARERA</sequence>
<evidence type="ECO:0000313" key="2">
    <source>
        <dbReference type="Proteomes" id="UP000694300"/>
    </source>
</evidence>
<organism evidence="1 2">
    <name type="scientific">Pseudonocardia oceani</name>
    <dbReference type="NCBI Taxonomy" id="2792013"/>
    <lineage>
        <taxon>Bacteria</taxon>
        <taxon>Bacillati</taxon>
        <taxon>Actinomycetota</taxon>
        <taxon>Actinomycetes</taxon>
        <taxon>Pseudonocardiales</taxon>
        <taxon>Pseudonocardiaceae</taxon>
        <taxon>Pseudonocardia</taxon>
    </lineage>
</organism>
<protein>
    <recommendedName>
        <fullName evidence="3">TfoX N-terminal domain-containing protein</fullName>
    </recommendedName>
</protein>
<accession>A0ABS6U6P4</accession>
<reference evidence="1 2" key="1">
    <citation type="submission" date="2020-11" db="EMBL/GenBank/DDBJ databases">
        <title>Pseudonocardia abyssalis sp. nov. and Pseudonocardia oceani sp. nov., description and phylogenomic analysis of two novel actinomycetes isolated from the deep Southern Ocean.</title>
        <authorList>
            <person name="Parra J."/>
        </authorList>
    </citation>
    <scope>NUCLEOTIDE SEQUENCE [LARGE SCALE GENOMIC DNA]</scope>
    <source>
        <strain evidence="2">KRD185</strain>
    </source>
</reference>
<evidence type="ECO:0008006" key="3">
    <source>
        <dbReference type="Google" id="ProtNLM"/>
    </source>
</evidence>